<dbReference type="GO" id="GO:0006805">
    <property type="term" value="P:xenobiotic metabolic process"/>
    <property type="evidence" value="ECO:0007669"/>
    <property type="project" value="TreeGrafter"/>
</dbReference>
<dbReference type="GO" id="GO:0005737">
    <property type="term" value="C:cytoplasm"/>
    <property type="evidence" value="ECO:0007669"/>
    <property type="project" value="TreeGrafter"/>
</dbReference>
<sequence length="440" mass="49661">MASKLSTASSWLMNSMPENREEALRFVKEHKWELLAAGTISYLTYKVVQLRKLPPGPYGIPLLGYMLQASGFADGRGQKLMGEYDIFAAPYDVQWKKNKKFLTGALKTMGFGSNVLEGKILTEADALIAYLEKLQEEAGEEGVCLREPVAWTAANLICNIIFSQHYEPDDAELKGMVKMSADLVDFNGVTLMMIESLPFWLGKFLFKKTIRLAEERSEHLQTFFRTKIDEHMTSRTPGEPRDFIDAYLDERDGPTLDYRRMLHNCIIFLPDALDSLPKMLEWMIVSIAANPNVQAKLHKELDDVVGRSREPLLKDKKDLHYLEACLQECYRFANIFLSLAAHTVEKDTTLGGYTVPKGCQIMGTSTPSTPILSCSPIRKNSNLSATWMQMANSLPMKLLCPLALDLVLAQDSPCPRWNYFCWLRNSSTALSSDSPKDKTL</sequence>
<dbReference type="GO" id="GO:0006082">
    <property type="term" value="P:organic acid metabolic process"/>
    <property type="evidence" value="ECO:0007669"/>
    <property type="project" value="TreeGrafter"/>
</dbReference>
<evidence type="ECO:0000313" key="6">
    <source>
        <dbReference type="Proteomes" id="UP000014760"/>
    </source>
</evidence>
<dbReference type="EnsemblMetazoa" id="CapteT219062">
    <property type="protein sequence ID" value="CapteP219062"/>
    <property type="gene ID" value="CapteG219062"/>
</dbReference>
<comment type="similarity">
    <text evidence="1">Belongs to the cytochrome P450 family.</text>
</comment>
<dbReference type="GO" id="GO:0016712">
    <property type="term" value="F:oxidoreductase activity, acting on paired donors, with incorporation or reduction of molecular oxygen, reduced flavin or flavoprotein as one donor, and incorporation of one atom of oxygen"/>
    <property type="evidence" value="ECO:0007669"/>
    <property type="project" value="TreeGrafter"/>
</dbReference>
<evidence type="ECO:0000313" key="4">
    <source>
        <dbReference type="EMBL" id="ELT96180.1"/>
    </source>
</evidence>
<dbReference type="GO" id="GO:0005506">
    <property type="term" value="F:iron ion binding"/>
    <property type="evidence" value="ECO:0007669"/>
    <property type="project" value="InterPro"/>
</dbReference>
<dbReference type="Pfam" id="PF00067">
    <property type="entry name" value="p450"/>
    <property type="match status" value="1"/>
</dbReference>
<reference evidence="4 6" key="2">
    <citation type="journal article" date="2013" name="Nature">
        <title>Insights into bilaterian evolution from three spiralian genomes.</title>
        <authorList>
            <person name="Simakov O."/>
            <person name="Marletaz F."/>
            <person name="Cho S.J."/>
            <person name="Edsinger-Gonzales E."/>
            <person name="Havlak P."/>
            <person name="Hellsten U."/>
            <person name="Kuo D.H."/>
            <person name="Larsson T."/>
            <person name="Lv J."/>
            <person name="Arendt D."/>
            <person name="Savage R."/>
            <person name="Osoegawa K."/>
            <person name="de Jong P."/>
            <person name="Grimwood J."/>
            <person name="Chapman J.A."/>
            <person name="Shapiro H."/>
            <person name="Aerts A."/>
            <person name="Otillar R.P."/>
            <person name="Terry A.Y."/>
            <person name="Boore J.L."/>
            <person name="Grigoriev I.V."/>
            <person name="Lindberg D.R."/>
            <person name="Seaver E.C."/>
            <person name="Weisblat D.A."/>
            <person name="Putnam N.H."/>
            <person name="Rokhsar D.S."/>
        </authorList>
    </citation>
    <scope>NUCLEOTIDE SEQUENCE</scope>
    <source>
        <strain evidence="4 6">I ESC-2004</strain>
    </source>
</reference>
<evidence type="ECO:0000256" key="1">
    <source>
        <dbReference type="ARBA" id="ARBA00010617"/>
    </source>
</evidence>
<keyword evidence="3" id="KW-0408">Iron</keyword>
<dbReference type="PRINTS" id="PR00463">
    <property type="entry name" value="EP450I"/>
</dbReference>
<accession>R7TZ01</accession>
<dbReference type="Gene3D" id="1.10.630.10">
    <property type="entry name" value="Cytochrome P450"/>
    <property type="match status" value="1"/>
</dbReference>
<dbReference type="InterPro" id="IPR001128">
    <property type="entry name" value="Cyt_P450"/>
</dbReference>
<dbReference type="OMA" id="QWNSSER"/>
<protein>
    <recommendedName>
        <fullName evidence="7">Cytochrome P450</fullName>
    </recommendedName>
</protein>
<dbReference type="GO" id="GO:0008395">
    <property type="term" value="F:steroid hydroxylase activity"/>
    <property type="evidence" value="ECO:0007669"/>
    <property type="project" value="TreeGrafter"/>
</dbReference>
<dbReference type="InterPro" id="IPR002401">
    <property type="entry name" value="Cyt_P450_E_grp-I"/>
</dbReference>
<evidence type="ECO:0000313" key="5">
    <source>
        <dbReference type="EnsemblMetazoa" id="CapteP219062"/>
    </source>
</evidence>
<keyword evidence="2" id="KW-0479">Metal-binding</keyword>
<dbReference type="Proteomes" id="UP000014760">
    <property type="component" value="Unassembled WGS sequence"/>
</dbReference>
<keyword evidence="6" id="KW-1185">Reference proteome</keyword>
<organism evidence="4">
    <name type="scientific">Capitella teleta</name>
    <name type="common">Polychaete worm</name>
    <dbReference type="NCBI Taxonomy" id="283909"/>
    <lineage>
        <taxon>Eukaryota</taxon>
        <taxon>Metazoa</taxon>
        <taxon>Spiralia</taxon>
        <taxon>Lophotrochozoa</taxon>
        <taxon>Annelida</taxon>
        <taxon>Polychaeta</taxon>
        <taxon>Sedentaria</taxon>
        <taxon>Scolecida</taxon>
        <taxon>Capitellidae</taxon>
        <taxon>Capitella</taxon>
    </lineage>
</organism>
<dbReference type="HOGENOM" id="CLU_001570_22_0_1"/>
<dbReference type="EMBL" id="AMQN01011439">
    <property type="status" value="NOT_ANNOTATED_CDS"/>
    <property type="molecule type" value="Genomic_DNA"/>
</dbReference>
<reference evidence="5" key="3">
    <citation type="submission" date="2015-06" db="UniProtKB">
        <authorList>
            <consortium name="EnsemblMetazoa"/>
        </authorList>
    </citation>
    <scope>IDENTIFICATION</scope>
</reference>
<dbReference type="PANTHER" id="PTHR24300:SF403">
    <property type="entry name" value="CYTOCHROME P450 306A1"/>
    <property type="match status" value="1"/>
</dbReference>
<name>R7TZ01_CAPTE</name>
<gene>
    <name evidence="4" type="ORF">CAPTEDRAFT_219062</name>
</gene>
<dbReference type="PANTHER" id="PTHR24300">
    <property type="entry name" value="CYTOCHROME P450 508A4-RELATED"/>
    <property type="match status" value="1"/>
</dbReference>
<dbReference type="STRING" id="283909.R7TZ01"/>
<dbReference type="AlphaFoldDB" id="R7TZ01"/>
<evidence type="ECO:0008006" key="7">
    <source>
        <dbReference type="Google" id="ProtNLM"/>
    </source>
</evidence>
<dbReference type="SUPFAM" id="SSF48264">
    <property type="entry name" value="Cytochrome P450"/>
    <property type="match status" value="1"/>
</dbReference>
<evidence type="ECO:0000256" key="2">
    <source>
        <dbReference type="ARBA" id="ARBA00022723"/>
    </source>
</evidence>
<dbReference type="InterPro" id="IPR036396">
    <property type="entry name" value="Cyt_P450_sf"/>
</dbReference>
<reference evidence="6" key="1">
    <citation type="submission" date="2012-12" db="EMBL/GenBank/DDBJ databases">
        <authorList>
            <person name="Hellsten U."/>
            <person name="Grimwood J."/>
            <person name="Chapman J.A."/>
            <person name="Shapiro H."/>
            <person name="Aerts A."/>
            <person name="Otillar R.P."/>
            <person name="Terry A.Y."/>
            <person name="Boore J.L."/>
            <person name="Simakov O."/>
            <person name="Marletaz F."/>
            <person name="Cho S.-J."/>
            <person name="Edsinger-Gonzales E."/>
            <person name="Havlak P."/>
            <person name="Kuo D.-H."/>
            <person name="Larsson T."/>
            <person name="Lv J."/>
            <person name="Arendt D."/>
            <person name="Savage R."/>
            <person name="Osoegawa K."/>
            <person name="de Jong P."/>
            <person name="Lindberg D.R."/>
            <person name="Seaver E.C."/>
            <person name="Weisblat D.A."/>
            <person name="Putnam N.H."/>
            <person name="Grigoriev I.V."/>
            <person name="Rokhsar D.S."/>
        </authorList>
    </citation>
    <scope>NUCLEOTIDE SEQUENCE</scope>
    <source>
        <strain evidence="6">I ESC-2004</strain>
    </source>
</reference>
<dbReference type="OrthoDB" id="639466at2759"/>
<evidence type="ECO:0000256" key="3">
    <source>
        <dbReference type="ARBA" id="ARBA00023004"/>
    </source>
</evidence>
<dbReference type="InterPro" id="IPR050182">
    <property type="entry name" value="Cytochrome_P450_fam2"/>
</dbReference>
<dbReference type="GO" id="GO:0020037">
    <property type="term" value="F:heme binding"/>
    <property type="evidence" value="ECO:0007669"/>
    <property type="project" value="InterPro"/>
</dbReference>
<proteinExistence type="inferred from homology"/>
<dbReference type="EMBL" id="KB308886">
    <property type="protein sequence ID" value="ELT96180.1"/>
    <property type="molecule type" value="Genomic_DNA"/>
</dbReference>